<reference evidence="1 2" key="1">
    <citation type="submission" date="2019-03" db="EMBL/GenBank/DDBJ databases">
        <title>Alkanindiges illinoisensis: a potential pathogenic isolated from ascites of a gastric cancer patient with abdominal metastasis.</title>
        <authorList>
            <person name="Hu X."/>
            <person name="Yang B."/>
            <person name="Yan X."/>
            <person name="Lin L."/>
            <person name="Zhao H."/>
            <person name="Zhou F."/>
            <person name="Su B."/>
            <person name="Chen J."/>
            <person name="Rui Y."/>
            <person name="Wang Q."/>
            <person name="Zheng L."/>
        </authorList>
    </citation>
    <scope>NUCLEOTIDE SEQUENCE [LARGE SCALE GENOMIC DNA]</scope>
    <source>
        <strain evidence="1 2">NFYY 23406</strain>
    </source>
</reference>
<name>A0A4Y7XD75_9GAMM</name>
<evidence type="ECO:0000313" key="1">
    <source>
        <dbReference type="EMBL" id="TEU27939.1"/>
    </source>
</evidence>
<accession>A0A4Y7XD75</accession>
<keyword evidence="2" id="KW-1185">Reference proteome</keyword>
<organism evidence="1 2">
    <name type="scientific">Alkanindiges illinoisensis</name>
    <dbReference type="NCBI Taxonomy" id="197183"/>
    <lineage>
        <taxon>Bacteria</taxon>
        <taxon>Pseudomonadati</taxon>
        <taxon>Pseudomonadota</taxon>
        <taxon>Gammaproteobacteria</taxon>
        <taxon>Moraxellales</taxon>
        <taxon>Moraxellaceae</taxon>
        <taxon>Alkanindiges</taxon>
    </lineage>
</organism>
<dbReference type="AlphaFoldDB" id="A0A4Y7XD75"/>
<proteinExistence type="predicted"/>
<evidence type="ECO:0000313" key="2">
    <source>
        <dbReference type="Proteomes" id="UP000297834"/>
    </source>
</evidence>
<comment type="caution">
    <text evidence="1">The sequence shown here is derived from an EMBL/GenBank/DDBJ whole genome shotgun (WGS) entry which is preliminary data.</text>
</comment>
<gene>
    <name evidence="1" type="ORF">E2B99_05995</name>
</gene>
<dbReference type="Proteomes" id="UP000297834">
    <property type="component" value="Unassembled WGS sequence"/>
</dbReference>
<protein>
    <submittedName>
        <fullName evidence="1">Uncharacterized protein</fullName>
    </submittedName>
</protein>
<dbReference type="STRING" id="1120977.GCA_000619845_02045"/>
<sequence>MTLPQYYRTPKGNQALENRSVKLTSRQRALLLMIENGSASHLSQQQLRQLATPDNLAVLLEHQLIAAPETNKFPEASTVAETNVQAIPSVFTPEIQPSAPIHVEAGISQHQQIITENQIAQPASAIILQTHQEIVTPERMPDLIPSLAGQDIIISADLHSAAMLPSNPVYLSFDEVKQLMMSSLREYCGLLASALIKDIQHTSSITKLRMCQMRWVTTLTETRAPSAQIKRWVEQINDSLNHVSESPVSSHEALTL</sequence>
<dbReference type="EMBL" id="SNTY01000018">
    <property type="protein sequence ID" value="TEU27939.1"/>
    <property type="molecule type" value="Genomic_DNA"/>
</dbReference>
<dbReference type="RefSeq" id="WP_134244046.1">
    <property type="nucleotide sequence ID" value="NZ_SNTY01000018.1"/>
</dbReference>
<dbReference type="OrthoDB" id="6711986at2"/>